<proteinExistence type="predicted"/>
<dbReference type="AlphaFoldDB" id="A0A0F9A2V3"/>
<accession>A0A0F9A2V3</accession>
<dbReference type="EMBL" id="LAZR01060044">
    <property type="protein sequence ID" value="KKK66511.1"/>
    <property type="molecule type" value="Genomic_DNA"/>
</dbReference>
<name>A0A0F9A2V3_9ZZZZ</name>
<reference evidence="1" key="1">
    <citation type="journal article" date="2015" name="Nature">
        <title>Complex archaea that bridge the gap between prokaryotes and eukaryotes.</title>
        <authorList>
            <person name="Spang A."/>
            <person name="Saw J.H."/>
            <person name="Jorgensen S.L."/>
            <person name="Zaremba-Niedzwiedzka K."/>
            <person name="Martijn J."/>
            <person name="Lind A.E."/>
            <person name="van Eijk R."/>
            <person name="Schleper C."/>
            <person name="Guy L."/>
            <person name="Ettema T.J."/>
        </authorList>
    </citation>
    <scope>NUCLEOTIDE SEQUENCE</scope>
</reference>
<protein>
    <submittedName>
        <fullName evidence="1">Uncharacterized protein</fullName>
    </submittedName>
</protein>
<evidence type="ECO:0000313" key="1">
    <source>
        <dbReference type="EMBL" id="KKK66511.1"/>
    </source>
</evidence>
<comment type="caution">
    <text evidence="1">The sequence shown here is derived from an EMBL/GenBank/DDBJ whole genome shotgun (WGS) entry which is preliminary data.</text>
</comment>
<gene>
    <name evidence="1" type="ORF">LCGC14_2963360</name>
</gene>
<organism evidence="1">
    <name type="scientific">marine sediment metagenome</name>
    <dbReference type="NCBI Taxonomy" id="412755"/>
    <lineage>
        <taxon>unclassified sequences</taxon>
        <taxon>metagenomes</taxon>
        <taxon>ecological metagenomes</taxon>
    </lineage>
</organism>
<sequence>MNFEKWIIEAEEKEIPLQIKKNLIEKIRKYGKLRELNRKMI</sequence>